<dbReference type="SUPFAM" id="SSF53335">
    <property type="entry name" value="S-adenosyl-L-methionine-dependent methyltransferases"/>
    <property type="match status" value="1"/>
</dbReference>
<accession>A0A3N1HSI6</accession>
<evidence type="ECO:0000256" key="4">
    <source>
        <dbReference type="ARBA" id="ARBA00022694"/>
    </source>
</evidence>
<keyword evidence="3" id="KW-0949">S-adenosyl-L-methionine</keyword>
<evidence type="ECO:0000313" key="8">
    <source>
        <dbReference type="Proteomes" id="UP000276232"/>
    </source>
</evidence>
<keyword evidence="1 7" id="KW-0489">Methyltransferase</keyword>
<proteinExistence type="predicted"/>
<dbReference type="FunFam" id="3.40.50.150:FF:000019">
    <property type="entry name" value="tRNA (adenine(58)-N(1))-methyltransferase TrmI"/>
    <property type="match status" value="1"/>
</dbReference>
<dbReference type="Proteomes" id="UP000276232">
    <property type="component" value="Unassembled WGS sequence"/>
</dbReference>
<organism evidence="7 8">
    <name type="scientific">Pseudokineococcus lusitanus</name>
    <dbReference type="NCBI Taxonomy" id="763993"/>
    <lineage>
        <taxon>Bacteria</taxon>
        <taxon>Bacillati</taxon>
        <taxon>Actinomycetota</taxon>
        <taxon>Actinomycetes</taxon>
        <taxon>Kineosporiales</taxon>
        <taxon>Kineosporiaceae</taxon>
        <taxon>Pseudokineococcus</taxon>
    </lineage>
</organism>
<dbReference type="CDD" id="cd02440">
    <property type="entry name" value="AdoMet_MTases"/>
    <property type="match status" value="1"/>
</dbReference>
<feature type="region of interest" description="Disordered" evidence="5">
    <location>
        <begin position="1"/>
        <end position="25"/>
    </location>
</feature>
<reference evidence="7 8" key="1">
    <citation type="journal article" date="2015" name="Stand. Genomic Sci.">
        <title>Genomic Encyclopedia of Bacterial and Archaeal Type Strains, Phase III: the genomes of soil and plant-associated and newly described type strains.</title>
        <authorList>
            <person name="Whitman W.B."/>
            <person name="Woyke T."/>
            <person name="Klenk H.P."/>
            <person name="Zhou Y."/>
            <person name="Lilburn T.G."/>
            <person name="Beck B.J."/>
            <person name="De Vos P."/>
            <person name="Vandamme P."/>
            <person name="Eisen J.A."/>
            <person name="Garrity G."/>
            <person name="Hugenholtz P."/>
            <person name="Kyrpides N.C."/>
        </authorList>
    </citation>
    <scope>NUCLEOTIDE SEQUENCE [LARGE SCALE GENOMIC DNA]</scope>
    <source>
        <strain evidence="7 8">CECT 7306</strain>
    </source>
</reference>
<dbReference type="RefSeq" id="WP_277872050.1">
    <property type="nucleotide sequence ID" value="NZ_RJKN01000001.1"/>
</dbReference>
<dbReference type="InParanoid" id="A0A3N1HSI6"/>
<evidence type="ECO:0000256" key="5">
    <source>
        <dbReference type="SAM" id="MobiDB-lite"/>
    </source>
</evidence>
<evidence type="ECO:0000259" key="6">
    <source>
        <dbReference type="Pfam" id="PF08704"/>
    </source>
</evidence>
<feature type="region of interest" description="Disordered" evidence="5">
    <location>
        <begin position="289"/>
        <end position="386"/>
    </location>
</feature>
<feature type="compositionally biased region" description="Acidic residues" evidence="5">
    <location>
        <begin position="377"/>
        <end position="386"/>
    </location>
</feature>
<comment type="caution">
    <text evidence="7">The sequence shown here is derived from an EMBL/GenBank/DDBJ whole genome shotgun (WGS) entry which is preliminary data.</text>
</comment>
<keyword evidence="4" id="KW-0819">tRNA processing</keyword>
<dbReference type="InterPro" id="IPR014816">
    <property type="entry name" value="tRNA_MeTrfase_Gcd14"/>
</dbReference>
<dbReference type="AlphaFoldDB" id="A0A3N1HSI6"/>
<dbReference type="InterPro" id="IPR029063">
    <property type="entry name" value="SAM-dependent_MTases_sf"/>
</dbReference>
<dbReference type="Pfam" id="PF08704">
    <property type="entry name" value="GCD14"/>
    <property type="match status" value="1"/>
</dbReference>
<name>A0A3N1HSI6_9ACTN</name>
<dbReference type="PANTHER" id="PTHR12133:SF1">
    <property type="entry name" value="TRNA (ADENINE(58)-N(1))-METHYLTRANSFERASE, MITOCHONDRIAL"/>
    <property type="match status" value="1"/>
</dbReference>
<dbReference type="InterPro" id="IPR049470">
    <property type="entry name" value="TRM61_C"/>
</dbReference>
<dbReference type="GO" id="GO:0031515">
    <property type="term" value="C:tRNA (m1A) methyltransferase complex"/>
    <property type="evidence" value="ECO:0007669"/>
    <property type="project" value="InterPro"/>
</dbReference>
<dbReference type="Pfam" id="PF14801">
    <property type="entry name" value="TrmI-like_N"/>
    <property type="match status" value="1"/>
</dbReference>
<gene>
    <name evidence="7" type="ORF">EDC03_0112</name>
</gene>
<keyword evidence="8" id="KW-1185">Reference proteome</keyword>
<evidence type="ECO:0000256" key="3">
    <source>
        <dbReference type="ARBA" id="ARBA00022691"/>
    </source>
</evidence>
<dbReference type="PROSITE" id="PS51620">
    <property type="entry name" value="SAM_TRM61"/>
    <property type="match status" value="1"/>
</dbReference>
<keyword evidence="2 7" id="KW-0808">Transferase</keyword>
<feature type="domain" description="tRNA (adenine(58)-N(1))-methyltransferase catalytic subunit TRM61 C-terminal" evidence="6">
    <location>
        <begin position="94"/>
        <end position="259"/>
    </location>
</feature>
<dbReference type="Gene3D" id="3.40.50.150">
    <property type="entry name" value="Vaccinia Virus protein VP39"/>
    <property type="match status" value="1"/>
</dbReference>
<evidence type="ECO:0000313" key="7">
    <source>
        <dbReference type="EMBL" id="ROP45508.1"/>
    </source>
</evidence>
<evidence type="ECO:0000256" key="1">
    <source>
        <dbReference type="ARBA" id="ARBA00022603"/>
    </source>
</evidence>
<evidence type="ECO:0000256" key="2">
    <source>
        <dbReference type="ARBA" id="ARBA00022679"/>
    </source>
</evidence>
<sequence length="386" mass="40891">MSVEESRAVTEGSRPEAVGASQRRGLLREGERVQLTDPRGKLHTITLRAGGQWHTHRGHVKHDDLIDGPEGVVVTSTALVDYLALRPLLADHVLSMPRGAAVVYPKDAGQVVAMADIYPGARVVEAGVGSGALSMSLLRAVGDSGSLHSFERREDFADIARANVEGFFGGPHPAWRITVGDLAEALPAAEEPGSVDRVVLDMLAPWECLDAVAGVLAPGGVLICYVATATQLSRTAEDLRADGRWTEPSAWESMVRGWHLEGLAVRPQHRMVGHTGFLLTTRRMAEGVVAPLRRRRPAKGSSASTPGARQGAAGERTEPAGAVDEVDPTTGAWDAGEEWTPEALGERAVSDKKVRRVRRDVTKGRPVSGGDGADGGSAEDGDDAEA</sequence>
<dbReference type="PANTHER" id="PTHR12133">
    <property type="entry name" value="TRNA (ADENINE(58)-N(1))-METHYLTRANSFERASE"/>
    <property type="match status" value="1"/>
</dbReference>
<dbReference type="GO" id="GO:0030488">
    <property type="term" value="P:tRNA methylation"/>
    <property type="evidence" value="ECO:0007669"/>
    <property type="project" value="InterPro"/>
</dbReference>
<dbReference type="GO" id="GO:0160107">
    <property type="term" value="F:tRNA (adenine(58)-N1)-methyltransferase activity"/>
    <property type="evidence" value="ECO:0007669"/>
    <property type="project" value="InterPro"/>
</dbReference>
<dbReference type="Gene3D" id="3.10.330.20">
    <property type="match status" value="1"/>
</dbReference>
<dbReference type="FunCoup" id="A0A3N1HSI6">
    <property type="interactions" value="90"/>
</dbReference>
<protein>
    <submittedName>
        <fullName evidence="7">tRNA (Adenine57-N1/adenine58-N1)-methyltransferase</fullName>
    </submittedName>
</protein>
<dbReference type="EMBL" id="RJKN01000001">
    <property type="protein sequence ID" value="ROP45508.1"/>
    <property type="molecule type" value="Genomic_DNA"/>
</dbReference>